<dbReference type="RefSeq" id="WP_240381921.1">
    <property type="nucleotide sequence ID" value="NZ_JAJUOL010000953.1"/>
</dbReference>
<accession>A0AAW5EK24</accession>
<gene>
    <name evidence="1" type="ORF">LZC39_15155</name>
</gene>
<protein>
    <recommendedName>
        <fullName evidence="3">Excinuclease ABC subunit A</fullName>
    </recommendedName>
</protein>
<dbReference type="AlphaFoldDB" id="A0AAW5EK24"/>
<evidence type="ECO:0000313" key="2">
    <source>
        <dbReference type="Proteomes" id="UP001199644"/>
    </source>
</evidence>
<proteinExistence type="predicted"/>
<comment type="caution">
    <text evidence="1">The sequence shown here is derived from an EMBL/GenBank/DDBJ whole genome shotgun (WGS) entry which is preliminary data.</text>
</comment>
<sequence>IKNADYIIDMGPEGGVKGGKIISTGSVEKVAKDHKKTKSYTGYYLDLELKNAKS</sequence>
<reference evidence="1" key="1">
    <citation type="submission" date="2021-12" db="EMBL/GenBank/DDBJ databases">
        <title>Prevalence of phenicol resistance gene fexA in Campylobacter isolated from poultry supply chain.</title>
        <authorList>
            <person name="Tang B."/>
            <person name="Zheng X."/>
            <person name="Lin J."/>
            <person name="Lin R."/>
            <person name="Yang H."/>
            <person name="Shen Z."/>
            <person name="Xia F."/>
        </authorList>
    </citation>
    <scope>NUCLEOTIDE SEQUENCE</scope>
    <source>
        <strain evidence="1">CJHN2011004</strain>
    </source>
</reference>
<feature type="non-terminal residue" evidence="1">
    <location>
        <position position="1"/>
    </location>
</feature>
<dbReference type="Gene3D" id="3.40.50.300">
    <property type="entry name" value="P-loop containing nucleotide triphosphate hydrolases"/>
    <property type="match status" value="1"/>
</dbReference>
<organism evidence="1 2">
    <name type="scientific">Campylobacter jejuni</name>
    <dbReference type="NCBI Taxonomy" id="197"/>
    <lineage>
        <taxon>Bacteria</taxon>
        <taxon>Pseudomonadati</taxon>
        <taxon>Campylobacterota</taxon>
        <taxon>Epsilonproteobacteria</taxon>
        <taxon>Campylobacterales</taxon>
        <taxon>Campylobacteraceae</taxon>
        <taxon>Campylobacter</taxon>
    </lineage>
</organism>
<dbReference type="InterPro" id="IPR027417">
    <property type="entry name" value="P-loop_NTPase"/>
</dbReference>
<evidence type="ECO:0008006" key="3">
    <source>
        <dbReference type="Google" id="ProtNLM"/>
    </source>
</evidence>
<evidence type="ECO:0000313" key="1">
    <source>
        <dbReference type="EMBL" id="MCH3853425.1"/>
    </source>
</evidence>
<dbReference type="Proteomes" id="UP001199644">
    <property type="component" value="Unassembled WGS sequence"/>
</dbReference>
<dbReference type="EMBL" id="JAJUOL010000953">
    <property type="protein sequence ID" value="MCH3853425.1"/>
    <property type="molecule type" value="Genomic_DNA"/>
</dbReference>
<name>A0AAW5EK24_CAMJU</name>